<dbReference type="EMBL" id="JACGWO010000001">
    <property type="protein sequence ID" value="KAK4440388.1"/>
    <property type="molecule type" value="Genomic_DNA"/>
</dbReference>
<organism evidence="1 2">
    <name type="scientific">Sesamum alatum</name>
    <dbReference type="NCBI Taxonomy" id="300844"/>
    <lineage>
        <taxon>Eukaryota</taxon>
        <taxon>Viridiplantae</taxon>
        <taxon>Streptophyta</taxon>
        <taxon>Embryophyta</taxon>
        <taxon>Tracheophyta</taxon>
        <taxon>Spermatophyta</taxon>
        <taxon>Magnoliopsida</taxon>
        <taxon>eudicotyledons</taxon>
        <taxon>Gunneridae</taxon>
        <taxon>Pentapetalae</taxon>
        <taxon>asterids</taxon>
        <taxon>lamiids</taxon>
        <taxon>Lamiales</taxon>
        <taxon>Pedaliaceae</taxon>
        <taxon>Sesamum</taxon>
    </lineage>
</organism>
<sequence>MRLQQLFVQYNIEKRACRARVDNINSIFPLIDEGDVPFLCMDLVYEMVLVRLIFLMINDERMICLFGSRELRIDRGGSIARNHSVEGSKVYKGSLLGAAWPRS</sequence>
<accession>A0AAE2CZN2</accession>
<proteinExistence type="predicted"/>
<gene>
    <name evidence="1" type="ORF">Salat_0373700</name>
</gene>
<dbReference type="AlphaFoldDB" id="A0AAE2CZN2"/>
<name>A0AAE2CZN2_9LAMI</name>
<keyword evidence="2" id="KW-1185">Reference proteome</keyword>
<dbReference type="Proteomes" id="UP001293254">
    <property type="component" value="Unassembled WGS sequence"/>
</dbReference>
<comment type="caution">
    <text evidence="1">The sequence shown here is derived from an EMBL/GenBank/DDBJ whole genome shotgun (WGS) entry which is preliminary data.</text>
</comment>
<evidence type="ECO:0000313" key="1">
    <source>
        <dbReference type="EMBL" id="KAK4440388.1"/>
    </source>
</evidence>
<protein>
    <submittedName>
        <fullName evidence="1">Uncharacterized protein</fullName>
    </submittedName>
</protein>
<evidence type="ECO:0000313" key="2">
    <source>
        <dbReference type="Proteomes" id="UP001293254"/>
    </source>
</evidence>
<reference evidence="1" key="1">
    <citation type="submission" date="2020-06" db="EMBL/GenBank/DDBJ databases">
        <authorList>
            <person name="Li T."/>
            <person name="Hu X."/>
            <person name="Zhang T."/>
            <person name="Song X."/>
            <person name="Zhang H."/>
            <person name="Dai N."/>
            <person name="Sheng W."/>
            <person name="Hou X."/>
            <person name="Wei L."/>
        </authorList>
    </citation>
    <scope>NUCLEOTIDE SEQUENCE</scope>
    <source>
        <strain evidence="1">3651</strain>
        <tissue evidence="1">Leaf</tissue>
    </source>
</reference>
<reference evidence="1" key="2">
    <citation type="journal article" date="2024" name="Plant">
        <title>Genomic evolution and insights into agronomic trait innovations of Sesamum species.</title>
        <authorList>
            <person name="Miao H."/>
            <person name="Wang L."/>
            <person name="Qu L."/>
            <person name="Liu H."/>
            <person name="Sun Y."/>
            <person name="Le M."/>
            <person name="Wang Q."/>
            <person name="Wei S."/>
            <person name="Zheng Y."/>
            <person name="Lin W."/>
            <person name="Duan Y."/>
            <person name="Cao H."/>
            <person name="Xiong S."/>
            <person name="Wang X."/>
            <person name="Wei L."/>
            <person name="Li C."/>
            <person name="Ma Q."/>
            <person name="Ju M."/>
            <person name="Zhao R."/>
            <person name="Li G."/>
            <person name="Mu C."/>
            <person name="Tian Q."/>
            <person name="Mei H."/>
            <person name="Zhang T."/>
            <person name="Gao T."/>
            <person name="Zhang H."/>
        </authorList>
    </citation>
    <scope>NUCLEOTIDE SEQUENCE</scope>
    <source>
        <strain evidence="1">3651</strain>
    </source>
</reference>